<dbReference type="PANTHER" id="PTHR33710">
    <property type="entry name" value="BNAC02G09200D PROTEIN"/>
    <property type="match status" value="1"/>
</dbReference>
<gene>
    <name evidence="2" type="ORF">Tco_0952689</name>
</gene>
<dbReference type="Proteomes" id="UP001151760">
    <property type="component" value="Unassembled WGS sequence"/>
</dbReference>
<dbReference type="InterPro" id="IPR036691">
    <property type="entry name" value="Endo/exonu/phosph_ase_sf"/>
</dbReference>
<sequence length="721" mass="81683">MRSLRHLKEFWCLVNSNSRVGDSGSGVGQGLHEEIPALTTFLNIQTPYMCSHPEAQRLLYKASSRLGIPLRVVDLYVEHNGYDALDIRDQAKIMGYDEGNESSNAYYSSDDEDLGFVDFHIEADDNLVIMTLTTNDHFLNKLCSNNGLFRGFIDESMNANVERVVEDIKSIDPEFNVKQGMTYLRHNPTQDWNKMEPVLGMRFEHPEQLKLCLANRMSNKKRSSKRIIRVSIRFGDSIIGVHKKNIVSQSSVNRTDDEYCEGGNDELWQGRKLAIGMDAGDNVGNKNVVNNIIDKNYVDTVNGKVDNTEKSESIFHLNNCDATAKEKYDINIVGEKNSNSMNRNKLVDIVNATRLDNTLLVIPTKTDEKGNEVVRYARVLIELNAKKESKDKIKIVYKGSDINGNLTKTVKVEYAWKPPICTHCQVFGHDDISCRMKPKERMEHKSRTESGVQDDTFQMVQNKKIRNGGINHANRWNGFNGINGYQKNIVKQVKTAKNRQNNGKVEFKRKNEIGQGKLNGKEHSKDGGNSEGSNRITAYESPKENTINASKDVNVQASMGIKESNRFTILESLVNEEDLIPPIKDRKKVDEELENDEDVVSDISSIGEGVLRNEVEWVIHGDFNVTLEVKEHFNGSSVHTSDMTKLKNCVEKLEIEDVLSSGFQYTWTKSLKNPNCKTLKKLDRVMINENFLDKFPTTHSVFLPDLISDHSPAILTIPKEV</sequence>
<evidence type="ECO:0000313" key="3">
    <source>
        <dbReference type="Proteomes" id="UP001151760"/>
    </source>
</evidence>
<protein>
    <submittedName>
        <fullName evidence="2">RNA-directed DNA polymerase, eukaryota, reverse transcriptase zinc-binding domain protein</fullName>
    </submittedName>
</protein>
<evidence type="ECO:0000256" key="1">
    <source>
        <dbReference type="SAM" id="MobiDB-lite"/>
    </source>
</evidence>
<name>A0ABQ5E3M6_9ASTR</name>
<feature type="compositionally biased region" description="Basic and acidic residues" evidence="1">
    <location>
        <begin position="519"/>
        <end position="528"/>
    </location>
</feature>
<dbReference type="SUPFAM" id="SSF56219">
    <property type="entry name" value="DNase I-like"/>
    <property type="match status" value="1"/>
</dbReference>
<keyword evidence="2" id="KW-0808">Transferase</keyword>
<keyword evidence="2" id="KW-0548">Nucleotidyltransferase</keyword>
<proteinExistence type="predicted"/>
<dbReference type="Gene3D" id="3.60.10.10">
    <property type="entry name" value="Endonuclease/exonuclease/phosphatase"/>
    <property type="match status" value="1"/>
</dbReference>
<keyword evidence="2" id="KW-0695">RNA-directed DNA polymerase</keyword>
<organism evidence="2 3">
    <name type="scientific">Tanacetum coccineum</name>
    <dbReference type="NCBI Taxonomy" id="301880"/>
    <lineage>
        <taxon>Eukaryota</taxon>
        <taxon>Viridiplantae</taxon>
        <taxon>Streptophyta</taxon>
        <taxon>Embryophyta</taxon>
        <taxon>Tracheophyta</taxon>
        <taxon>Spermatophyta</taxon>
        <taxon>Magnoliopsida</taxon>
        <taxon>eudicotyledons</taxon>
        <taxon>Gunneridae</taxon>
        <taxon>Pentapetalae</taxon>
        <taxon>asterids</taxon>
        <taxon>campanulids</taxon>
        <taxon>Asterales</taxon>
        <taxon>Asteraceae</taxon>
        <taxon>Asteroideae</taxon>
        <taxon>Anthemideae</taxon>
        <taxon>Anthemidinae</taxon>
        <taxon>Tanacetum</taxon>
    </lineage>
</organism>
<feature type="region of interest" description="Disordered" evidence="1">
    <location>
        <begin position="495"/>
        <end position="541"/>
    </location>
</feature>
<comment type="caution">
    <text evidence="2">The sequence shown here is derived from an EMBL/GenBank/DDBJ whole genome shotgun (WGS) entry which is preliminary data.</text>
</comment>
<accession>A0ABQ5E3M6</accession>
<keyword evidence="3" id="KW-1185">Reference proteome</keyword>
<evidence type="ECO:0000313" key="2">
    <source>
        <dbReference type="EMBL" id="GJT43974.1"/>
    </source>
</evidence>
<dbReference type="EMBL" id="BQNB010015774">
    <property type="protein sequence ID" value="GJT43974.1"/>
    <property type="molecule type" value="Genomic_DNA"/>
</dbReference>
<reference evidence="2" key="2">
    <citation type="submission" date="2022-01" db="EMBL/GenBank/DDBJ databases">
        <authorList>
            <person name="Yamashiro T."/>
            <person name="Shiraishi A."/>
            <person name="Satake H."/>
            <person name="Nakayama K."/>
        </authorList>
    </citation>
    <scope>NUCLEOTIDE SEQUENCE</scope>
</reference>
<dbReference type="PANTHER" id="PTHR33710:SF71">
    <property type="entry name" value="ENDONUCLEASE_EXONUCLEASE_PHOSPHATASE DOMAIN-CONTAINING PROTEIN"/>
    <property type="match status" value="1"/>
</dbReference>
<reference evidence="2" key="1">
    <citation type="journal article" date="2022" name="Int. J. Mol. Sci.">
        <title>Draft Genome of Tanacetum Coccineum: Genomic Comparison of Closely Related Tanacetum-Family Plants.</title>
        <authorList>
            <person name="Yamashiro T."/>
            <person name="Shiraishi A."/>
            <person name="Nakayama K."/>
            <person name="Satake H."/>
        </authorList>
    </citation>
    <scope>NUCLEOTIDE SEQUENCE</scope>
</reference>
<dbReference type="GO" id="GO:0003964">
    <property type="term" value="F:RNA-directed DNA polymerase activity"/>
    <property type="evidence" value="ECO:0007669"/>
    <property type="project" value="UniProtKB-KW"/>
</dbReference>